<reference evidence="1" key="1">
    <citation type="submission" date="2025-08" db="UniProtKB">
        <authorList>
            <consortium name="Ensembl"/>
        </authorList>
    </citation>
    <scope>IDENTIFICATION</scope>
</reference>
<reference evidence="1" key="2">
    <citation type="submission" date="2025-09" db="UniProtKB">
        <authorList>
            <consortium name="Ensembl"/>
        </authorList>
    </citation>
    <scope>IDENTIFICATION</scope>
</reference>
<organism evidence="1 2">
    <name type="scientific">Leptobrachium leishanense</name>
    <name type="common">Leishan spiny toad</name>
    <dbReference type="NCBI Taxonomy" id="445787"/>
    <lineage>
        <taxon>Eukaryota</taxon>
        <taxon>Metazoa</taxon>
        <taxon>Chordata</taxon>
        <taxon>Craniata</taxon>
        <taxon>Vertebrata</taxon>
        <taxon>Euteleostomi</taxon>
        <taxon>Amphibia</taxon>
        <taxon>Batrachia</taxon>
        <taxon>Anura</taxon>
        <taxon>Pelobatoidea</taxon>
        <taxon>Megophryidae</taxon>
        <taxon>Leptobrachium</taxon>
    </lineage>
</organism>
<sequence length="76" mass="8391">MLAPHHCENPYLAFNVGFKGFQGSDAYVVCPKGEFHLTTQLTDTTINHSHLTIVSSYGNRALISSCTVCQMLFNVL</sequence>
<dbReference type="Ensembl" id="ENSLLET00000016777.1">
    <property type="protein sequence ID" value="ENSLLEP00000016162.1"/>
    <property type="gene ID" value="ENSLLEG00000010290.1"/>
</dbReference>
<evidence type="ECO:0000313" key="2">
    <source>
        <dbReference type="Proteomes" id="UP000694569"/>
    </source>
</evidence>
<dbReference type="AlphaFoldDB" id="A0A8C5MN41"/>
<proteinExistence type="predicted"/>
<dbReference type="Proteomes" id="UP000694569">
    <property type="component" value="Unplaced"/>
</dbReference>
<keyword evidence="2" id="KW-1185">Reference proteome</keyword>
<protein>
    <submittedName>
        <fullName evidence="1">Uncharacterized protein</fullName>
    </submittedName>
</protein>
<accession>A0A8C5MN41</accession>
<name>A0A8C5MN41_9ANUR</name>
<evidence type="ECO:0000313" key="1">
    <source>
        <dbReference type="Ensembl" id="ENSLLEP00000016162.1"/>
    </source>
</evidence>